<evidence type="ECO:0000313" key="2">
    <source>
        <dbReference type="Proteomes" id="UP000305883"/>
    </source>
</evidence>
<protein>
    <submittedName>
        <fullName evidence="1">Uncharacterized protein</fullName>
    </submittedName>
</protein>
<evidence type="ECO:0000313" key="1">
    <source>
        <dbReference type="EMBL" id="TIC97895.1"/>
    </source>
</evidence>
<dbReference type="InterPro" id="IPR009003">
    <property type="entry name" value="Peptidase_S1_PA"/>
</dbReference>
<dbReference type="EMBL" id="MWPZ01000005">
    <property type="protein sequence ID" value="TIC97895.1"/>
    <property type="molecule type" value="Genomic_DNA"/>
</dbReference>
<sequence>MDLTRRPTEHERDWFYNGLFSHPKLVARSSFTSFKDGKDSWSSPKKTLAVVGEHAIVSQWNDEPSSLRNQILGILAREKANWQAIDILRIGYDGEEMPVIVSISVLADTLSWEMGNQVAFHCRNALVEHGLDDVHCEIKESTLDNLASNPAVLQQDSRQQPPYLRPYMYQLADQLGTSIASLDQPHREGTKGIYLRRTGGDPDEVFALTCRHVCYDESETGCLLPRERSLPGKSVIQLPERTRKAVVADLEHLKYQSVKVLRGDGKATGESYDDKIITECQQNVNEISAVLQHFTLREALEARILGDVAYASEYAMGSSGLLSDWCLIRLRADSHERRLSELSNRVYIDGKELERRFQALVVLIKDLDQDGTLHIHGIVAASKLQNSTRFRRLVGMSGRTSGVTFGEVNQAKSVVRRVSHDGTPLISREVGVVAERMQKYDPFARKGDSGACVFGLEGRAVGMVSGGIKREEVLKEDDDYIHDLPADVTYFTPMESILADMKACGLSMEIV</sequence>
<name>A0A4T0W095_9PEZI</name>
<gene>
    <name evidence="1" type="ORF">CH35J_007284</name>
</gene>
<dbReference type="Proteomes" id="UP000305883">
    <property type="component" value="Unassembled WGS sequence"/>
</dbReference>
<dbReference type="InterPro" id="IPR043504">
    <property type="entry name" value="Peptidase_S1_PA_chymotrypsin"/>
</dbReference>
<reference evidence="1 2" key="1">
    <citation type="journal article" date="2019" name="Genome Biol. Evol.">
        <title>Genomic Plasticity Mediated by Transposable Elements in the Plant Pathogenic Fungus Colletotrichum higginsianum.</title>
        <authorList>
            <person name="Tsushima A."/>
            <person name="Gan P."/>
            <person name="Kumakura N."/>
            <person name="Narusaka M."/>
            <person name="Takano Y."/>
            <person name="Narusaka Y."/>
            <person name="Shirasu K."/>
        </authorList>
    </citation>
    <scope>NUCLEOTIDE SEQUENCE [LARGE SCALE GENOMIC DNA]</scope>
    <source>
        <strain evidence="1 2">MAFF305635-RFP</strain>
    </source>
</reference>
<comment type="caution">
    <text evidence="1">The sequence shown here is derived from an EMBL/GenBank/DDBJ whole genome shotgun (WGS) entry which is preliminary data.</text>
</comment>
<dbReference type="OrthoDB" id="5424209at2759"/>
<proteinExistence type="predicted"/>
<dbReference type="AlphaFoldDB" id="A0A4T0W095"/>
<dbReference type="SUPFAM" id="SSF50494">
    <property type="entry name" value="Trypsin-like serine proteases"/>
    <property type="match status" value="1"/>
</dbReference>
<dbReference type="Gene3D" id="2.40.10.10">
    <property type="entry name" value="Trypsin-like serine proteases"/>
    <property type="match status" value="1"/>
</dbReference>
<organism evidence="1 2">
    <name type="scientific">Colletotrichum higginsianum</name>
    <dbReference type="NCBI Taxonomy" id="80884"/>
    <lineage>
        <taxon>Eukaryota</taxon>
        <taxon>Fungi</taxon>
        <taxon>Dikarya</taxon>
        <taxon>Ascomycota</taxon>
        <taxon>Pezizomycotina</taxon>
        <taxon>Sordariomycetes</taxon>
        <taxon>Hypocreomycetidae</taxon>
        <taxon>Glomerellales</taxon>
        <taxon>Glomerellaceae</taxon>
        <taxon>Colletotrichum</taxon>
        <taxon>Colletotrichum destructivum species complex</taxon>
    </lineage>
</organism>
<accession>A0A4T0W095</accession>